<dbReference type="GO" id="GO:0004029">
    <property type="term" value="F:aldehyde dehydrogenase (NAD+) activity"/>
    <property type="evidence" value="ECO:0007669"/>
    <property type="project" value="UniProtKB-EC"/>
</dbReference>
<dbReference type="InterPro" id="IPR016162">
    <property type="entry name" value="Ald_DH_N"/>
</dbReference>
<dbReference type="InterPro" id="IPR029510">
    <property type="entry name" value="Ald_DH_CS_GLU"/>
</dbReference>
<feature type="active site" evidence="5">
    <location>
        <position position="254"/>
    </location>
</feature>
<dbReference type="EC" id="1.2.1.3" evidence="8"/>
<dbReference type="Proteomes" id="UP000252182">
    <property type="component" value="Chromosome"/>
</dbReference>
<comment type="similarity">
    <text evidence="1 6">Belongs to the aldehyde dehydrogenase family.</text>
</comment>
<dbReference type="RefSeq" id="WP_114561989.1">
    <property type="nucleotide sequence ID" value="NZ_CP031124.1"/>
</dbReference>
<evidence type="ECO:0000256" key="1">
    <source>
        <dbReference type="ARBA" id="ARBA00009986"/>
    </source>
</evidence>
<name>A0A345D8N1_9BURK</name>
<keyword evidence="2 6" id="KW-0560">Oxidoreductase</keyword>
<dbReference type="InterPro" id="IPR016160">
    <property type="entry name" value="Ald_DH_CS_CYS"/>
</dbReference>
<keyword evidence="9" id="KW-1185">Reference proteome</keyword>
<evidence type="ECO:0000256" key="4">
    <source>
        <dbReference type="ARBA" id="ARBA00037921"/>
    </source>
</evidence>
<dbReference type="PROSITE" id="PS00687">
    <property type="entry name" value="ALDEHYDE_DEHYDR_GLU"/>
    <property type="match status" value="1"/>
</dbReference>
<dbReference type="AlphaFoldDB" id="A0A345D8N1"/>
<dbReference type="Pfam" id="PF00171">
    <property type="entry name" value="Aldedh"/>
    <property type="match status" value="1"/>
</dbReference>
<evidence type="ECO:0000256" key="5">
    <source>
        <dbReference type="PROSITE-ProRule" id="PRU10007"/>
    </source>
</evidence>
<protein>
    <submittedName>
        <fullName evidence="8">Aldehyde dehydrogenase AldA</fullName>
        <ecNumber evidence="8">1.2.1.3</ecNumber>
    </submittedName>
</protein>
<dbReference type="Gene3D" id="3.40.309.10">
    <property type="entry name" value="Aldehyde Dehydrogenase, Chain A, domain 2"/>
    <property type="match status" value="1"/>
</dbReference>
<accession>A0A345D8N1</accession>
<dbReference type="EMBL" id="CP031124">
    <property type="protein sequence ID" value="AXF84719.1"/>
    <property type="molecule type" value="Genomic_DNA"/>
</dbReference>
<gene>
    <name evidence="8" type="primary">aldA</name>
    <name evidence="8" type="ORF">DTO96_100429</name>
</gene>
<reference evidence="9" key="1">
    <citation type="submission" date="2018-07" db="EMBL/GenBank/DDBJ databases">
        <authorList>
            <person name="Kim H."/>
        </authorList>
    </citation>
    <scope>NUCLEOTIDE SEQUENCE [LARGE SCALE GENOMIC DNA]</scope>
    <source>
        <strain evidence="9">F02</strain>
    </source>
</reference>
<evidence type="ECO:0000256" key="3">
    <source>
        <dbReference type="ARBA" id="ARBA00023027"/>
    </source>
</evidence>
<evidence type="ECO:0000256" key="2">
    <source>
        <dbReference type="ARBA" id="ARBA00023002"/>
    </source>
</evidence>
<sequence>MNPLLTRSQSLFINGSFTDGHGEPWTAFDPSTREPLATLATASEGDTRDAVAHAVAAFPAWRDLGGIRRAVFLRKMAAGVQARSEQLIEVQMRNNGKPRFEAEIDVGDAVATFEYYAEMAEDLERKQSTPVHLPDDHYSGRTRHEAVGAVGMIVPWNFPLVTSAWKIAPALAAGCTIVIKTSEYTPLAELVYGDIAAEIGLPAGVLNILTGAAVTGMALTSDKRLAKLSFTGSNAIGSRVMQAASARCQPVSLELGGKSPIVVFDDAPIDSAVAQIVAGIFFNCGQMCSATSRLIVQRSMRDRLMPALVARCQQLQYGSPFTEGVEMGPLSNQPQFTKIAGVFEQAKKEGLNCLVGGELPANGDGWCVPPTIYDDIALDHPFWREELFGPILVVTYFDDEAQAIELANDSDFGLVATIVTADMPRAERLADQIMSGHIWINSPQVIFPQTLWGGFKGSGIGRELGPWGLSAYLGVKHVSTFKG</sequence>
<dbReference type="PROSITE" id="PS00070">
    <property type="entry name" value="ALDEHYDE_DEHYDR_CYS"/>
    <property type="match status" value="1"/>
</dbReference>
<dbReference type="SUPFAM" id="SSF53720">
    <property type="entry name" value="ALDH-like"/>
    <property type="match status" value="1"/>
</dbReference>
<evidence type="ECO:0000259" key="7">
    <source>
        <dbReference type="Pfam" id="PF00171"/>
    </source>
</evidence>
<evidence type="ECO:0000313" key="8">
    <source>
        <dbReference type="EMBL" id="AXF84719.1"/>
    </source>
</evidence>
<dbReference type="InterPro" id="IPR016161">
    <property type="entry name" value="Ald_DH/histidinol_DH"/>
</dbReference>
<dbReference type="FunFam" id="3.40.605.10:FF:000007">
    <property type="entry name" value="NAD/NADP-dependent betaine aldehyde dehydrogenase"/>
    <property type="match status" value="1"/>
</dbReference>
<evidence type="ECO:0000313" key="9">
    <source>
        <dbReference type="Proteomes" id="UP000252182"/>
    </source>
</evidence>
<dbReference type="KEGG" id="hyf:DTO96_100429"/>
<feature type="domain" description="Aldehyde dehydrogenase" evidence="7">
    <location>
        <begin position="19"/>
        <end position="478"/>
    </location>
</feature>
<comment type="pathway">
    <text evidence="4">Amine and polyamine biosynthesis; betaine biosynthesis via choline pathway; betaine from betaine aldehyde: step 1/1.</text>
</comment>
<dbReference type="FunFam" id="3.40.309.10:FF:000012">
    <property type="entry name" value="Betaine aldehyde dehydrogenase"/>
    <property type="match status" value="1"/>
</dbReference>
<dbReference type="OrthoDB" id="9812625at2"/>
<evidence type="ECO:0000256" key="6">
    <source>
        <dbReference type="RuleBase" id="RU003345"/>
    </source>
</evidence>
<dbReference type="PANTHER" id="PTHR43860:SF2">
    <property type="entry name" value="BETAINE ALDEHYDE DEHYDROGENASE-RELATED"/>
    <property type="match status" value="1"/>
</dbReference>
<dbReference type="InterPro" id="IPR015590">
    <property type="entry name" value="Aldehyde_DH_dom"/>
</dbReference>
<proteinExistence type="inferred from homology"/>
<keyword evidence="3" id="KW-0520">NAD</keyword>
<dbReference type="InterPro" id="IPR016163">
    <property type="entry name" value="Ald_DH_C"/>
</dbReference>
<organism evidence="8 9">
    <name type="scientific">Ephemeroptericola cinctiostellae</name>
    <dbReference type="NCBI Taxonomy" id="2268024"/>
    <lineage>
        <taxon>Bacteria</taxon>
        <taxon>Pseudomonadati</taxon>
        <taxon>Pseudomonadota</taxon>
        <taxon>Betaproteobacteria</taxon>
        <taxon>Burkholderiales</taxon>
        <taxon>Burkholderiaceae</taxon>
        <taxon>Ephemeroptericola</taxon>
    </lineage>
</organism>
<dbReference type="Gene3D" id="3.40.605.10">
    <property type="entry name" value="Aldehyde Dehydrogenase, Chain A, domain 1"/>
    <property type="match status" value="1"/>
</dbReference>
<dbReference type="PANTHER" id="PTHR43860">
    <property type="entry name" value="BETAINE ALDEHYDE DEHYDROGENASE"/>
    <property type="match status" value="1"/>
</dbReference>